<dbReference type="EMBL" id="JAJJMB010002020">
    <property type="protein sequence ID" value="KAI3954137.1"/>
    <property type="molecule type" value="Genomic_DNA"/>
</dbReference>
<evidence type="ECO:0000256" key="4">
    <source>
        <dbReference type="ARBA" id="ARBA00022837"/>
    </source>
</evidence>
<evidence type="ECO:0000256" key="1">
    <source>
        <dbReference type="ARBA" id="ARBA00004123"/>
    </source>
</evidence>
<comment type="subcellular location">
    <subcellularLocation>
        <location evidence="1">Nucleus</location>
    </subcellularLocation>
</comment>
<dbReference type="SMART" id="SM00015">
    <property type="entry name" value="IQ"/>
    <property type="match status" value="3"/>
</dbReference>
<keyword evidence="6" id="KW-0805">Transcription regulation</keyword>
<dbReference type="PROSITE" id="PS51437">
    <property type="entry name" value="CG_1"/>
    <property type="match status" value="1"/>
</dbReference>
<dbReference type="InterPro" id="IPR002909">
    <property type="entry name" value="IPT_dom"/>
</dbReference>
<proteinExistence type="inferred from homology"/>
<dbReference type="InterPro" id="IPR036770">
    <property type="entry name" value="Ankyrin_rpt-contain_sf"/>
</dbReference>
<dbReference type="PROSITE" id="PS50096">
    <property type="entry name" value="IQ"/>
    <property type="match status" value="3"/>
</dbReference>
<dbReference type="Pfam" id="PF12796">
    <property type="entry name" value="Ank_2"/>
    <property type="match status" value="1"/>
</dbReference>
<evidence type="ECO:0000256" key="6">
    <source>
        <dbReference type="ARBA" id="ARBA00023015"/>
    </source>
</evidence>
<protein>
    <recommendedName>
        <fullName evidence="14">CG-1 domain-containing protein</fullName>
    </recommendedName>
</protein>
<dbReference type="AlphaFoldDB" id="A0AAD4TEZ5"/>
<dbReference type="GO" id="GO:0003690">
    <property type="term" value="F:double-stranded DNA binding"/>
    <property type="evidence" value="ECO:0007669"/>
    <property type="project" value="TreeGrafter"/>
</dbReference>
<evidence type="ECO:0000256" key="12">
    <source>
        <dbReference type="PROSITE-ProRule" id="PRU00023"/>
    </source>
</evidence>
<dbReference type="GO" id="GO:0005516">
    <property type="term" value="F:calmodulin binding"/>
    <property type="evidence" value="ECO:0007669"/>
    <property type="project" value="UniProtKB-KW"/>
</dbReference>
<evidence type="ECO:0000256" key="7">
    <source>
        <dbReference type="ARBA" id="ARBA00023043"/>
    </source>
</evidence>
<dbReference type="InterPro" id="IPR002110">
    <property type="entry name" value="Ankyrin_rpt"/>
</dbReference>
<dbReference type="PROSITE" id="PS50088">
    <property type="entry name" value="ANK_REPEAT"/>
    <property type="match status" value="1"/>
</dbReference>
<evidence type="ECO:0000256" key="3">
    <source>
        <dbReference type="ARBA" id="ARBA00022737"/>
    </source>
</evidence>
<sequence length="1024" mass="114658">MMQTPSLGFNINELVQEAKRRWLKPVEVLFILQNHENRQLTESAPQKPPSGSLFLFNKRVLRFFRRDGYDWRKKKDGRTVGEAHERLKVGTTEALNCYYAHGEQNPCFQRRSYWMLDPAYEHIVLVHYREVSEGRYSAASTSHLSPGSSTIIPDRTLYTSIPGSGSAETESHELYQSSFSPLSVEVSSVLAAQNSGVDHLDGDDEFGEVSRSNNAEVGQALRRLEEQLSLNDNDIEEIPPFHRQNGQSEDLGGSYSETRRYQDNLEDSETVNNHQYYGDSSGMLDDSESSLFVQPSDDNGKQFHKKNLPGNRIERKDSPFWKEMLELCSGSALIESRDRNLSSLDGSEKLVSTEMVNIPSFPASSFPTSQWIDLTGDDTENGINCLPSSEDSIQISAARQFLLGSEDPVSPASVSVTQKVENSEVSTGFTGLNIYKPNPDNYNMWNDQGSQPRNIYSAESSCNTAQQKKFNIREISPGWGYATEDTKVFIIGSFLSDPFESAWHCMFGDIETPARIIQEGVLCCHAPPNISGKVPLYVTSGNRECCSEIREFEYIVRPRDSIRSTEELLLLVRFAQMLLSDPVAVKEDTVAWGIDATKKTKVDEDHWEYMIEALLLDSETPSGTIDWLLQKILKDKLEKWLASKHQEGDTPNCSLSKREQGVIHMAGALGFEWALNPILQSGININFRDVNGWTALHWAARFGREKMIAALIAAGASAEAVTDPTSHDLVGKTAGSIAAASGHKGLAGYLSEVALTSHLLSLTIEESELSKGSAVAEAERTVESISGGTLGETEDQVCLKDYLSAVRNATQAAARIQSAFRAHSFRRRQQKEVASASDDEYGLTPEYIAGLSAASKIAFRGRDHNFDKAALSIQKKYRGWKGRKDFLALRQKVVRIQAHVRGHQVRKKFKMFVWAVGFVDKVVLRWRRKGAGLRKSESESIDETDDEDILKVFRKQKVDVAIEEAVSQVMSMVESSKARQQYRRMLEGYRQAKAEFDERASEMASTSLGDDDLDKDISDFYKFH</sequence>
<dbReference type="InterPro" id="IPR013783">
    <property type="entry name" value="Ig-like_fold"/>
</dbReference>
<name>A0AAD4TEZ5_9MAGN</name>
<dbReference type="InterPro" id="IPR014756">
    <property type="entry name" value="Ig_E-set"/>
</dbReference>
<evidence type="ECO:0000256" key="2">
    <source>
        <dbReference type="ARBA" id="ARBA00008267"/>
    </source>
</evidence>
<dbReference type="FunFam" id="1.20.5.190:FF:000003">
    <property type="entry name" value="Calmodulin-binding transcription activator 2"/>
    <property type="match status" value="1"/>
</dbReference>
<dbReference type="Pfam" id="PF03859">
    <property type="entry name" value="CG-1"/>
    <property type="match status" value="1"/>
</dbReference>
<keyword evidence="4" id="KW-0106">Calcium</keyword>
<evidence type="ECO:0000256" key="10">
    <source>
        <dbReference type="ARBA" id="ARBA00023163"/>
    </source>
</evidence>
<dbReference type="SUPFAM" id="SSF52540">
    <property type="entry name" value="P-loop containing nucleoside triphosphate hydrolases"/>
    <property type="match status" value="1"/>
</dbReference>
<dbReference type="PANTHER" id="PTHR23335">
    <property type="entry name" value="CALMODULIN-BINDING TRANSCRIPTION ACTIVATOR CAMTA"/>
    <property type="match status" value="1"/>
</dbReference>
<dbReference type="PROSITE" id="PS50297">
    <property type="entry name" value="ANK_REP_REGION"/>
    <property type="match status" value="1"/>
</dbReference>
<comment type="similarity">
    <text evidence="2">Belongs to the CAMTA family.</text>
</comment>
<evidence type="ECO:0000256" key="5">
    <source>
        <dbReference type="ARBA" id="ARBA00022860"/>
    </source>
</evidence>
<feature type="domain" description="CG-1" evidence="14">
    <location>
        <begin position="11"/>
        <end position="137"/>
    </location>
</feature>
<dbReference type="Gene3D" id="2.60.40.10">
    <property type="entry name" value="Immunoglobulins"/>
    <property type="match status" value="1"/>
</dbReference>
<keyword evidence="8" id="KW-0238">DNA-binding</keyword>
<dbReference type="SUPFAM" id="SSF48403">
    <property type="entry name" value="Ankyrin repeat"/>
    <property type="match status" value="1"/>
</dbReference>
<evidence type="ECO:0000256" key="13">
    <source>
        <dbReference type="SAM" id="MobiDB-lite"/>
    </source>
</evidence>
<dbReference type="Pfam" id="PF01833">
    <property type="entry name" value="TIG"/>
    <property type="match status" value="1"/>
</dbReference>
<keyword evidence="5" id="KW-0112">Calmodulin-binding</keyword>
<keyword evidence="11" id="KW-0539">Nucleus</keyword>
<keyword evidence="16" id="KW-1185">Reference proteome</keyword>
<dbReference type="GO" id="GO:0006357">
    <property type="term" value="P:regulation of transcription by RNA polymerase II"/>
    <property type="evidence" value="ECO:0007669"/>
    <property type="project" value="TreeGrafter"/>
</dbReference>
<feature type="region of interest" description="Disordered" evidence="13">
    <location>
        <begin position="236"/>
        <end position="255"/>
    </location>
</feature>
<gene>
    <name evidence="15" type="ORF">MKW98_017961</name>
</gene>
<evidence type="ECO:0000259" key="14">
    <source>
        <dbReference type="PROSITE" id="PS51437"/>
    </source>
</evidence>
<dbReference type="SUPFAM" id="SSF81296">
    <property type="entry name" value="E set domains"/>
    <property type="match status" value="1"/>
</dbReference>
<dbReference type="PANTHER" id="PTHR23335:SF1">
    <property type="entry name" value="CALMODULIN-BINDING TRANSCRIPTION ACTIVATOR, ISOFORM F"/>
    <property type="match status" value="1"/>
</dbReference>
<reference evidence="15" key="1">
    <citation type="submission" date="2022-04" db="EMBL/GenBank/DDBJ databases">
        <title>A functionally conserved STORR gene fusion in Papaver species that diverged 16.8 million years ago.</title>
        <authorList>
            <person name="Catania T."/>
        </authorList>
    </citation>
    <scope>NUCLEOTIDE SEQUENCE</scope>
    <source>
        <strain evidence="15">S-188037</strain>
    </source>
</reference>
<dbReference type="SMART" id="SM01076">
    <property type="entry name" value="CG-1"/>
    <property type="match status" value="1"/>
</dbReference>
<dbReference type="GO" id="GO:0003712">
    <property type="term" value="F:transcription coregulator activity"/>
    <property type="evidence" value="ECO:0007669"/>
    <property type="project" value="TreeGrafter"/>
</dbReference>
<dbReference type="SMART" id="SM00248">
    <property type="entry name" value="ANK"/>
    <property type="match status" value="1"/>
</dbReference>
<evidence type="ECO:0000256" key="9">
    <source>
        <dbReference type="ARBA" id="ARBA00023159"/>
    </source>
</evidence>
<dbReference type="InterPro" id="IPR027417">
    <property type="entry name" value="P-loop_NTPase"/>
</dbReference>
<feature type="repeat" description="ANK" evidence="12">
    <location>
        <begin position="691"/>
        <end position="723"/>
    </location>
</feature>
<dbReference type="Gene3D" id="1.20.5.190">
    <property type="match status" value="1"/>
</dbReference>
<keyword evidence="3" id="KW-0677">Repeat</keyword>
<evidence type="ECO:0000256" key="8">
    <source>
        <dbReference type="ARBA" id="ARBA00023125"/>
    </source>
</evidence>
<dbReference type="InterPro" id="IPR005559">
    <property type="entry name" value="CG-1_dom"/>
</dbReference>
<dbReference type="GO" id="GO:0005634">
    <property type="term" value="C:nucleus"/>
    <property type="evidence" value="ECO:0007669"/>
    <property type="project" value="UniProtKB-SubCell"/>
</dbReference>
<organism evidence="15 16">
    <name type="scientific">Papaver atlanticum</name>
    <dbReference type="NCBI Taxonomy" id="357466"/>
    <lineage>
        <taxon>Eukaryota</taxon>
        <taxon>Viridiplantae</taxon>
        <taxon>Streptophyta</taxon>
        <taxon>Embryophyta</taxon>
        <taxon>Tracheophyta</taxon>
        <taxon>Spermatophyta</taxon>
        <taxon>Magnoliopsida</taxon>
        <taxon>Ranunculales</taxon>
        <taxon>Papaveraceae</taxon>
        <taxon>Papaveroideae</taxon>
        <taxon>Papaver</taxon>
    </lineage>
</organism>
<evidence type="ECO:0000256" key="11">
    <source>
        <dbReference type="ARBA" id="ARBA00023242"/>
    </source>
</evidence>
<comment type="caution">
    <text evidence="15">The sequence shown here is derived from an EMBL/GenBank/DDBJ whole genome shotgun (WGS) entry which is preliminary data.</text>
</comment>
<dbReference type="Pfam" id="PF00612">
    <property type="entry name" value="IQ"/>
    <property type="match status" value="2"/>
</dbReference>
<keyword evidence="7 12" id="KW-0040">ANK repeat</keyword>
<evidence type="ECO:0000313" key="16">
    <source>
        <dbReference type="Proteomes" id="UP001202328"/>
    </source>
</evidence>
<keyword evidence="10" id="KW-0804">Transcription</keyword>
<dbReference type="InterPro" id="IPR000048">
    <property type="entry name" value="IQ_motif_EF-hand-BS"/>
</dbReference>
<dbReference type="Gene3D" id="1.25.40.20">
    <property type="entry name" value="Ankyrin repeat-containing domain"/>
    <property type="match status" value="1"/>
</dbReference>
<keyword evidence="9" id="KW-0010">Activator</keyword>
<evidence type="ECO:0000313" key="15">
    <source>
        <dbReference type="EMBL" id="KAI3954137.1"/>
    </source>
</evidence>
<accession>A0AAD4TEZ5</accession>
<dbReference type="Proteomes" id="UP001202328">
    <property type="component" value="Unassembled WGS sequence"/>
</dbReference>